<dbReference type="SUPFAM" id="SSF55811">
    <property type="entry name" value="Nudix"/>
    <property type="match status" value="1"/>
</dbReference>
<comment type="cofactor">
    <cofactor evidence="1">
        <name>Mg(2+)</name>
        <dbReference type="ChEBI" id="CHEBI:18420"/>
    </cofactor>
</comment>
<dbReference type="PROSITE" id="PS51462">
    <property type="entry name" value="NUDIX"/>
    <property type="match status" value="1"/>
</dbReference>
<dbReference type="AlphaFoldDB" id="A0A1F7GTF5"/>
<dbReference type="PANTHER" id="PTHR43046:SF16">
    <property type="entry name" value="ADP-RIBOSE PYROPHOSPHATASE YJHB-RELATED"/>
    <property type="match status" value="1"/>
</dbReference>
<dbReference type="InterPro" id="IPR000086">
    <property type="entry name" value="NUDIX_hydrolase_dom"/>
</dbReference>
<gene>
    <name evidence="4" type="ORF">A2866_04560</name>
</gene>
<dbReference type="Proteomes" id="UP000177026">
    <property type="component" value="Unassembled WGS sequence"/>
</dbReference>
<comment type="caution">
    <text evidence="4">The sequence shown here is derived from an EMBL/GenBank/DDBJ whole genome shotgun (WGS) entry which is preliminary data.</text>
</comment>
<dbReference type="InterPro" id="IPR015797">
    <property type="entry name" value="NUDIX_hydrolase-like_dom_sf"/>
</dbReference>
<dbReference type="EMBL" id="MFZI01000008">
    <property type="protein sequence ID" value="OGK22094.1"/>
    <property type="molecule type" value="Genomic_DNA"/>
</dbReference>
<keyword evidence="2" id="KW-0378">Hydrolase</keyword>
<protein>
    <recommendedName>
        <fullName evidence="3">Nudix hydrolase domain-containing protein</fullName>
    </recommendedName>
</protein>
<name>A0A1F7GTF5_9BACT</name>
<evidence type="ECO:0000259" key="3">
    <source>
        <dbReference type="PROSITE" id="PS51462"/>
    </source>
</evidence>
<dbReference type="PANTHER" id="PTHR43046">
    <property type="entry name" value="GDP-MANNOSE MANNOSYL HYDROLASE"/>
    <property type="match status" value="1"/>
</dbReference>
<evidence type="ECO:0000256" key="2">
    <source>
        <dbReference type="ARBA" id="ARBA00022801"/>
    </source>
</evidence>
<organism evidence="4 5">
    <name type="scientific">Candidatus Roizmanbacteria bacterium RIFCSPHIGHO2_01_FULL_39_8</name>
    <dbReference type="NCBI Taxonomy" id="1802033"/>
    <lineage>
        <taxon>Bacteria</taxon>
        <taxon>Candidatus Roizmaniibacteriota</taxon>
    </lineage>
</organism>
<feature type="domain" description="Nudix hydrolase" evidence="3">
    <location>
        <begin position="29"/>
        <end position="149"/>
    </location>
</feature>
<evidence type="ECO:0000313" key="5">
    <source>
        <dbReference type="Proteomes" id="UP000177026"/>
    </source>
</evidence>
<sequence>MKSVFASIWKALHLPTNMQLLMMRLFQDQFLIGVTGVIFNNKNEILLFKHTYRQDAWSLPGGYIKAKEQPKEALEREIQEESSLIVSADERLKIRTDRETARLDICYIGEFMGGEFVKSSEVSEIGFFAFENLPLLHNDQILLVEEAMNQRKRLGLYN</sequence>
<dbReference type="Gene3D" id="3.90.79.10">
    <property type="entry name" value="Nucleoside Triphosphate Pyrophosphohydrolase"/>
    <property type="match status" value="1"/>
</dbReference>
<proteinExistence type="predicted"/>
<dbReference type="Pfam" id="PF00293">
    <property type="entry name" value="NUDIX"/>
    <property type="match status" value="1"/>
</dbReference>
<evidence type="ECO:0000256" key="1">
    <source>
        <dbReference type="ARBA" id="ARBA00001946"/>
    </source>
</evidence>
<dbReference type="GO" id="GO:0016787">
    <property type="term" value="F:hydrolase activity"/>
    <property type="evidence" value="ECO:0007669"/>
    <property type="project" value="UniProtKB-KW"/>
</dbReference>
<evidence type="ECO:0000313" key="4">
    <source>
        <dbReference type="EMBL" id="OGK22094.1"/>
    </source>
</evidence>
<accession>A0A1F7GTF5</accession>
<reference evidence="4 5" key="1">
    <citation type="journal article" date="2016" name="Nat. Commun.">
        <title>Thousands of microbial genomes shed light on interconnected biogeochemical processes in an aquifer system.</title>
        <authorList>
            <person name="Anantharaman K."/>
            <person name="Brown C.T."/>
            <person name="Hug L.A."/>
            <person name="Sharon I."/>
            <person name="Castelle C.J."/>
            <person name="Probst A.J."/>
            <person name="Thomas B.C."/>
            <person name="Singh A."/>
            <person name="Wilkins M.J."/>
            <person name="Karaoz U."/>
            <person name="Brodie E.L."/>
            <person name="Williams K.H."/>
            <person name="Hubbard S.S."/>
            <person name="Banfield J.F."/>
        </authorList>
    </citation>
    <scope>NUCLEOTIDE SEQUENCE [LARGE SCALE GENOMIC DNA]</scope>
</reference>